<comment type="caution">
    <text evidence="1">The sequence shown here is derived from an EMBL/GenBank/DDBJ whole genome shotgun (WGS) entry which is preliminary data.</text>
</comment>
<gene>
    <name evidence="1" type="ORF">QAD02_024391</name>
</gene>
<evidence type="ECO:0000313" key="2">
    <source>
        <dbReference type="Proteomes" id="UP001239111"/>
    </source>
</evidence>
<dbReference type="Proteomes" id="UP001239111">
    <property type="component" value="Chromosome 1"/>
</dbReference>
<name>A0ACC2PYH1_9HYME</name>
<organism evidence="1 2">
    <name type="scientific">Eretmocerus hayati</name>
    <dbReference type="NCBI Taxonomy" id="131215"/>
    <lineage>
        <taxon>Eukaryota</taxon>
        <taxon>Metazoa</taxon>
        <taxon>Ecdysozoa</taxon>
        <taxon>Arthropoda</taxon>
        <taxon>Hexapoda</taxon>
        <taxon>Insecta</taxon>
        <taxon>Pterygota</taxon>
        <taxon>Neoptera</taxon>
        <taxon>Endopterygota</taxon>
        <taxon>Hymenoptera</taxon>
        <taxon>Apocrita</taxon>
        <taxon>Proctotrupomorpha</taxon>
        <taxon>Chalcidoidea</taxon>
        <taxon>Aphelinidae</taxon>
        <taxon>Aphelininae</taxon>
        <taxon>Eretmocerus</taxon>
    </lineage>
</organism>
<evidence type="ECO:0000313" key="1">
    <source>
        <dbReference type="EMBL" id="KAJ8688596.1"/>
    </source>
</evidence>
<accession>A0ACC2PYH1</accession>
<reference evidence="1" key="1">
    <citation type="submission" date="2023-04" db="EMBL/GenBank/DDBJ databases">
        <title>A chromosome-level genome assembly of the parasitoid wasp Eretmocerus hayati.</title>
        <authorList>
            <person name="Zhong Y."/>
            <person name="Liu S."/>
            <person name="Liu Y."/>
        </authorList>
    </citation>
    <scope>NUCLEOTIDE SEQUENCE</scope>
    <source>
        <strain evidence="1">ZJU_SS_LIU_2023</strain>
    </source>
</reference>
<sequence>MSVSKFDLGNDSLHGSRVVLAGIFPQCTSHHEERYVNASHCVEAGDWKNARVAQTERDRGKNGLYEIQRVSTVLVYGQGSESHAEDVTGAHRVLAVLAAAEKRVHEITQAGQQKVS</sequence>
<keyword evidence="2" id="KW-1185">Reference proteome</keyword>
<dbReference type="EMBL" id="CM056741">
    <property type="protein sequence ID" value="KAJ8688596.1"/>
    <property type="molecule type" value="Genomic_DNA"/>
</dbReference>
<protein>
    <submittedName>
        <fullName evidence="1">Uncharacterized protein</fullName>
    </submittedName>
</protein>
<proteinExistence type="predicted"/>